<proteinExistence type="predicted"/>
<evidence type="ECO:0000313" key="3">
    <source>
        <dbReference type="EMBL" id="GMS99313.1"/>
    </source>
</evidence>
<comment type="caution">
    <text evidence="3">The sequence shown here is derived from an EMBL/GenBank/DDBJ whole genome shotgun (WGS) entry which is preliminary data.</text>
</comment>
<dbReference type="PANTHER" id="PTHR22991">
    <property type="entry name" value="PROTEIN CBG13490"/>
    <property type="match status" value="1"/>
</dbReference>
<reference evidence="3" key="1">
    <citation type="submission" date="2023-10" db="EMBL/GenBank/DDBJ databases">
        <title>Genome assembly of Pristionchus species.</title>
        <authorList>
            <person name="Yoshida K."/>
            <person name="Sommer R.J."/>
        </authorList>
    </citation>
    <scope>NUCLEOTIDE SEQUENCE</scope>
    <source>
        <strain evidence="3">RS0144</strain>
    </source>
</reference>
<organism evidence="3 4">
    <name type="scientific">Pristionchus entomophagus</name>
    <dbReference type="NCBI Taxonomy" id="358040"/>
    <lineage>
        <taxon>Eukaryota</taxon>
        <taxon>Metazoa</taxon>
        <taxon>Ecdysozoa</taxon>
        <taxon>Nematoda</taxon>
        <taxon>Chromadorea</taxon>
        <taxon>Rhabditida</taxon>
        <taxon>Rhabditina</taxon>
        <taxon>Diplogasteromorpha</taxon>
        <taxon>Diplogasteroidea</taxon>
        <taxon>Neodiplogasteridae</taxon>
        <taxon>Pristionchus</taxon>
    </lineage>
</organism>
<dbReference type="Gene3D" id="3.10.100.10">
    <property type="entry name" value="Mannose-Binding Protein A, subunit A"/>
    <property type="match status" value="3"/>
</dbReference>
<dbReference type="SMART" id="SM00034">
    <property type="entry name" value="CLECT"/>
    <property type="match status" value="3"/>
</dbReference>
<dbReference type="Proteomes" id="UP001432027">
    <property type="component" value="Unassembled WGS sequence"/>
</dbReference>
<feature type="non-terminal residue" evidence="3">
    <location>
        <position position="1"/>
    </location>
</feature>
<evidence type="ECO:0000256" key="1">
    <source>
        <dbReference type="ARBA" id="ARBA00023157"/>
    </source>
</evidence>
<keyword evidence="1" id="KW-1015">Disulfide bond</keyword>
<sequence>VACPYDFWLFNGKCYKFVSEPTTIFNAQMICEKIGAELLSIHSEEEASFIASAHAGEESWIGLLCNPWDENWEWTDETAVDYVNFEDQTSNTENCQEVPETQRFGLREDLLWWKRDWNETLNFTCERDPINCPDGFAYLTNSWCAANNASVQMDYGNATNYCADMGAYLPSVESIEVSNALTVTMKMEGEENFWIGLLCSEANTTWYWSDHCPYSPTQAMFATPTDTKKCQPYVRDKYAMNIQGKWQAFDYTNQFPYVICTIAPLPMPTEAPDLAHCPPGYIKFRGHSPADDWCFAMTHPLPLENKSTANFTDAKQHCENRGELLPVVTSSQMTIFLRRIRASFDIVRKSPFWIGLQCADNGWWVWSDGTPLDPGYTQWYGNTQPQCDEGYRVVFNDDGKWTIIPDGNGQHLIICATKYLF</sequence>
<dbReference type="CDD" id="cd00037">
    <property type="entry name" value="CLECT"/>
    <property type="match status" value="3"/>
</dbReference>
<feature type="domain" description="C-type lectin" evidence="2">
    <location>
        <begin position="290"/>
        <end position="401"/>
    </location>
</feature>
<dbReference type="EMBL" id="BTSX01000005">
    <property type="protein sequence ID" value="GMS99313.1"/>
    <property type="molecule type" value="Genomic_DNA"/>
</dbReference>
<feature type="domain" description="C-type lectin" evidence="2">
    <location>
        <begin position="140"/>
        <end position="258"/>
    </location>
</feature>
<dbReference type="InterPro" id="IPR001304">
    <property type="entry name" value="C-type_lectin-like"/>
</dbReference>
<keyword evidence="4" id="KW-1185">Reference proteome</keyword>
<dbReference type="Pfam" id="PF00059">
    <property type="entry name" value="Lectin_C"/>
    <property type="match status" value="3"/>
</dbReference>
<gene>
    <name evidence="3" type="ORF">PENTCL1PPCAC_21488</name>
</gene>
<dbReference type="InterPro" id="IPR016186">
    <property type="entry name" value="C-type_lectin-like/link_sf"/>
</dbReference>
<dbReference type="InterPro" id="IPR050976">
    <property type="entry name" value="Snaclec"/>
</dbReference>
<dbReference type="SUPFAM" id="SSF56436">
    <property type="entry name" value="C-type lectin-like"/>
    <property type="match status" value="3"/>
</dbReference>
<evidence type="ECO:0000313" key="4">
    <source>
        <dbReference type="Proteomes" id="UP001432027"/>
    </source>
</evidence>
<accession>A0AAV5TXP6</accession>
<dbReference type="PANTHER" id="PTHR22991:SF40">
    <property type="entry name" value="PROTEIN CBG13490"/>
    <property type="match status" value="1"/>
</dbReference>
<dbReference type="AlphaFoldDB" id="A0AAV5TXP6"/>
<feature type="domain" description="C-type lectin" evidence="2">
    <location>
        <begin position="10"/>
        <end position="126"/>
    </location>
</feature>
<name>A0AAV5TXP6_9BILA</name>
<protein>
    <recommendedName>
        <fullName evidence="2">C-type lectin domain-containing protein</fullName>
    </recommendedName>
</protein>
<evidence type="ECO:0000259" key="2">
    <source>
        <dbReference type="PROSITE" id="PS50041"/>
    </source>
</evidence>
<dbReference type="PROSITE" id="PS50041">
    <property type="entry name" value="C_TYPE_LECTIN_2"/>
    <property type="match status" value="3"/>
</dbReference>
<dbReference type="InterPro" id="IPR016187">
    <property type="entry name" value="CTDL_fold"/>
</dbReference>